<gene>
    <name evidence="6" type="ORF">H9L01_04255</name>
</gene>
<dbReference type="AlphaFoldDB" id="A0A7G9S148"/>
<dbReference type="Gene3D" id="1.10.10.10">
    <property type="entry name" value="Winged helix-like DNA-binding domain superfamily/Winged helix DNA-binding domain"/>
    <property type="match status" value="1"/>
</dbReference>
<keyword evidence="7" id="KW-1185">Reference proteome</keyword>
<dbReference type="PANTHER" id="PTHR43132">
    <property type="entry name" value="ARSENICAL RESISTANCE OPERON REPRESSOR ARSR-RELATED"/>
    <property type="match status" value="1"/>
</dbReference>
<dbReference type="Pfam" id="PF01022">
    <property type="entry name" value="HTH_5"/>
    <property type="match status" value="1"/>
</dbReference>
<keyword evidence="1" id="KW-0805">Transcription regulation</keyword>
<dbReference type="InterPro" id="IPR011991">
    <property type="entry name" value="ArsR-like_HTH"/>
</dbReference>
<dbReference type="KEGG" id="eio:H9L01_04255"/>
<organism evidence="6 7">
    <name type="scientific">Erysipelothrix inopinata</name>
    <dbReference type="NCBI Taxonomy" id="225084"/>
    <lineage>
        <taxon>Bacteria</taxon>
        <taxon>Bacillati</taxon>
        <taxon>Bacillota</taxon>
        <taxon>Erysipelotrichia</taxon>
        <taxon>Erysipelotrichales</taxon>
        <taxon>Erysipelotrichaceae</taxon>
        <taxon>Erysipelothrix</taxon>
    </lineage>
</organism>
<dbReference type="InterPro" id="IPR001845">
    <property type="entry name" value="HTH_ArsR_DNA-bd_dom"/>
</dbReference>
<keyword evidence="3" id="KW-0804">Transcription</keyword>
<dbReference type="InterPro" id="IPR036390">
    <property type="entry name" value="WH_DNA-bd_sf"/>
</dbReference>
<keyword evidence="2" id="KW-0238">DNA-binding</keyword>
<dbReference type="SMART" id="SM00418">
    <property type="entry name" value="HTH_ARSR"/>
    <property type="match status" value="1"/>
</dbReference>
<evidence type="ECO:0000256" key="4">
    <source>
        <dbReference type="ARBA" id="ARBA00043263"/>
    </source>
</evidence>
<dbReference type="InterPro" id="IPR036388">
    <property type="entry name" value="WH-like_DNA-bd_sf"/>
</dbReference>
<dbReference type="PROSITE" id="PS50987">
    <property type="entry name" value="HTH_ARSR_2"/>
    <property type="match status" value="1"/>
</dbReference>
<keyword evidence="4" id="KW-0105">Cadmium resistance</keyword>
<dbReference type="PANTHER" id="PTHR43132:SF6">
    <property type="entry name" value="HTH-TYPE TRANSCRIPTIONAL REPRESSOR CZRA"/>
    <property type="match status" value="1"/>
</dbReference>
<evidence type="ECO:0000256" key="3">
    <source>
        <dbReference type="ARBA" id="ARBA00023163"/>
    </source>
</evidence>
<dbReference type="NCBIfam" id="NF033788">
    <property type="entry name" value="HTH_metalloreg"/>
    <property type="match status" value="1"/>
</dbReference>
<feature type="domain" description="HTH arsR-type" evidence="5">
    <location>
        <begin position="23"/>
        <end position="118"/>
    </location>
</feature>
<sequence length="122" mass="13930">MKNQTCDVNLVHQKHVDDAVEQLNSIDTNTITSIYKILADEKRFKIIYSLLHVEELCVCDISNVINATIATTSHHLQQLKKMNVLDSRKDGKMLYYFLINKDIANLINFSLVNSGAIHDKNI</sequence>
<dbReference type="GO" id="GO:0003677">
    <property type="term" value="F:DNA binding"/>
    <property type="evidence" value="ECO:0007669"/>
    <property type="project" value="UniProtKB-KW"/>
</dbReference>
<dbReference type="RefSeq" id="WP_187534772.1">
    <property type="nucleotide sequence ID" value="NZ_CBCSHU010000003.1"/>
</dbReference>
<dbReference type="PROSITE" id="PS00846">
    <property type="entry name" value="HTH_ARSR_1"/>
    <property type="match status" value="1"/>
</dbReference>
<accession>A0A7G9S148</accession>
<dbReference type="InterPro" id="IPR051011">
    <property type="entry name" value="Metal_resp_trans_reg"/>
</dbReference>
<evidence type="ECO:0000259" key="5">
    <source>
        <dbReference type="PROSITE" id="PS50987"/>
    </source>
</evidence>
<name>A0A7G9S148_9FIRM</name>
<evidence type="ECO:0000313" key="6">
    <source>
        <dbReference type="EMBL" id="QNN61573.1"/>
    </source>
</evidence>
<dbReference type="GO" id="GO:0046686">
    <property type="term" value="P:response to cadmium ion"/>
    <property type="evidence" value="ECO:0007669"/>
    <property type="project" value="UniProtKB-KW"/>
</dbReference>
<evidence type="ECO:0000313" key="7">
    <source>
        <dbReference type="Proteomes" id="UP000515928"/>
    </source>
</evidence>
<dbReference type="SUPFAM" id="SSF46785">
    <property type="entry name" value="Winged helix' DNA-binding domain"/>
    <property type="match status" value="1"/>
</dbReference>
<evidence type="ECO:0000256" key="1">
    <source>
        <dbReference type="ARBA" id="ARBA00023015"/>
    </source>
</evidence>
<protein>
    <submittedName>
        <fullName evidence="6">Helix-turn-helix transcriptional regulator</fullName>
    </submittedName>
</protein>
<dbReference type="CDD" id="cd00090">
    <property type="entry name" value="HTH_ARSR"/>
    <property type="match status" value="1"/>
</dbReference>
<reference evidence="6 7" key="1">
    <citation type="submission" date="2020-08" db="EMBL/GenBank/DDBJ databases">
        <title>Genome sequence of Erysipelothrix inopinata DSM 15511T.</title>
        <authorList>
            <person name="Hyun D.-W."/>
            <person name="Bae J.-W."/>
        </authorList>
    </citation>
    <scope>NUCLEOTIDE SEQUENCE [LARGE SCALE GENOMIC DNA]</scope>
    <source>
        <strain evidence="6 7">DSM 15511</strain>
    </source>
</reference>
<dbReference type="EMBL" id="CP060715">
    <property type="protein sequence ID" value="QNN61573.1"/>
    <property type="molecule type" value="Genomic_DNA"/>
</dbReference>
<evidence type="ECO:0000256" key="2">
    <source>
        <dbReference type="ARBA" id="ARBA00023125"/>
    </source>
</evidence>
<dbReference type="Proteomes" id="UP000515928">
    <property type="component" value="Chromosome"/>
</dbReference>
<dbReference type="PRINTS" id="PR00778">
    <property type="entry name" value="HTHARSR"/>
</dbReference>
<dbReference type="InterPro" id="IPR018334">
    <property type="entry name" value="ArsR_HTH"/>
</dbReference>
<proteinExistence type="predicted"/>
<dbReference type="GO" id="GO:0003700">
    <property type="term" value="F:DNA-binding transcription factor activity"/>
    <property type="evidence" value="ECO:0007669"/>
    <property type="project" value="InterPro"/>
</dbReference>